<dbReference type="PROSITE" id="PS50082">
    <property type="entry name" value="WD_REPEATS_2"/>
    <property type="match status" value="1"/>
</dbReference>
<dbReference type="PANTHER" id="PTHR44099:SF4">
    <property type="entry name" value="RABCONNECTIN-3B, ISOFORM A"/>
    <property type="match status" value="1"/>
</dbReference>
<keyword evidence="2" id="KW-0677">Repeat</keyword>
<organism evidence="4">
    <name type="scientific">Capitella teleta</name>
    <name type="common">Polychaete worm</name>
    <dbReference type="NCBI Taxonomy" id="283909"/>
    <lineage>
        <taxon>Eukaryota</taxon>
        <taxon>Metazoa</taxon>
        <taxon>Spiralia</taxon>
        <taxon>Lophotrochozoa</taxon>
        <taxon>Annelida</taxon>
        <taxon>Polychaeta</taxon>
        <taxon>Sedentaria</taxon>
        <taxon>Scolecida</taxon>
        <taxon>Capitellidae</taxon>
        <taxon>Capitella</taxon>
    </lineage>
</organism>
<dbReference type="AlphaFoldDB" id="R7T6Z3"/>
<protein>
    <submittedName>
        <fullName evidence="4 5">Uncharacterized protein</fullName>
    </submittedName>
</protein>
<dbReference type="PANTHER" id="PTHR44099">
    <property type="entry name" value="RABCONNECTIN-3B, ISOFORM A"/>
    <property type="match status" value="1"/>
</dbReference>
<reference evidence="4 6" key="2">
    <citation type="journal article" date="2013" name="Nature">
        <title>Insights into bilaterian evolution from three spiralian genomes.</title>
        <authorList>
            <person name="Simakov O."/>
            <person name="Marletaz F."/>
            <person name="Cho S.J."/>
            <person name="Edsinger-Gonzales E."/>
            <person name="Havlak P."/>
            <person name="Hellsten U."/>
            <person name="Kuo D.H."/>
            <person name="Larsson T."/>
            <person name="Lv J."/>
            <person name="Arendt D."/>
            <person name="Savage R."/>
            <person name="Osoegawa K."/>
            <person name="de Jong P."/>
            <person name="Grimwood J."/>
            <person name="Chapman J.A."/>
            <person name="Shapiro H."/>
            <person name="Aerts A."/>
            <person name="Otillar R.P."/>
            <person name="Terry A.Y."/>
            <person name="Boore J.L."/>
            <person name="Grigoriev I.V."/>
            <person name="Lindberg D.R."/>
            <person name="Seaver E.C."/>
            <person name="Weisblat D.A."/>
            <person name="Putnam N.H."/>
            <person name="Rokhsar D.S."/>
        </authorList>
    </citation>
    <scope>NUCLEOTIDE SEQUENCE</scope>
    <source>
        <strain evidence="4 6">I ESC-2004</strain>
    </source>
</reference>
<evidence type="ECO:0000313" key="6">
    <source>
        <dbReference type="Proteomes" id="UP000014760"/>
    </source>
</evidence>
<dbReference type="InterPro" id="IPR036322">
    <property type="entry name" value="WD40_repeat_dom_sf"/>
</dbReference>
<keyword evidence="6" id="KW-1185">Reference proteome</keyword>
<evidence type="ECO:0000313" key="5">
    <source>
        <dbReference type="EnsemblMetazoa" id="CapteP120733"/>
    </source>
</evidence>
<dbReference type="InterPro" id="IPR001680">
    <property type="entry name" value="WD40_rpt"/>
</dbReference>
<dbReference type="Pfam" id="PF00400">
    <property type="entry name" value="WD40"/>
    <property type="match status" value="2"/>
</dbReference>
<evidence type="ECO:0000313" key="4">
    <source>
        <dbReference type="EMBL" id="ELT89384.1"/>
    </source>
</evidence>
<dbReference type="InterPro" id="IPR049916">
    <property type="entry name" value="WDR72-like"/>
</dbReference>
<keyword evidence="1 3" id="KW-0853">WD repeat</keyword>
<evidence type="ECO:0000256" key="2">
    <source>
        <dbReference type="ARBA" id="ARBA00022737"/>
    </source>
</evidence>
<dbReference type="HOGENOM" id="CLU_134776_0_0_1"/>
<dbReference type="OMA" id="HCITAIM"/>
<dbReference type="InterPro" id="IPR015943">
    <property type="entry name" value="WD40/YVTN_repeat-like_dom_sf"/>
</dbReference>
<dbReference type="EMBL" id="KB311394">
    <property type="protein sequence ID" value="ELT89384.1"/>
    <property type="molecule type" value="Genomic_DNA"/>
</dbReference>
<reference evidence="5" key="3">
    <citation type="submission" date="2015-06" db="UniProtKB">
        <authorList>
            <consortium name="EnsemblMetazoa"/>
        </authorList>
    </citation>
    <scope>IDENTIFICATION</scope>
</reference>
<feature type="repeat" description="WD" evidence="3">
    <location>
        <begin position="60"/>
        <end position="104"/>
    </location>
</feature>
<reference evidence="6" key="1">
    <citation type="submission" date="2012-12" db="EMBL/GenBank/DDBJ databases">
        <authorList>
            <person name="Hellsten U."/>
            <person name="Grimwood J."/>
            <person name="Chapman J.A."/>
            <person name="Shapiro H."/>
            <person name="Aerts A."/>
            <person name="Otillar R.P."/>
            <person name="Terry A.Y."/>
            <person name="Boore J.L."/>
            <person name="Simakov O."/>
            <person name="Marletaz F."/>
            <person name="Cho S.-J."/>
            <person name="Edsinger-Gonzales E."/>
            <person name="Havlak P."/>
            <person name="Kuo D.-H."/>
            <person name="Larsson T."/>
            <person name="Lv J."/>
            <person name="Arendt D."/>
            <person name="Savage R."/>
            <person name="Osoegawa K."/>
            <person name="de Jong P."/>
            <person name="Lindberg D.R."/>
            <person name="Seaver E.C."/>
            <person name="Weisblat D.A."/>
            <person name="Putnam N.H."/>
            <person name="Grigoriev I.V."/>
            <person name="Rokhsar D.S."/>
        </authorList>
    </citation>
    <scope>NUCLEOTIDE SEQUENCE</scope>
    <source>
        <strain evidence="6">I ESC-2004</strain>
    </source>
</reference>
<dbReference type="SUPFAM" id="SSF50978">
    <property type="entry name" value="WD40 repeat-like"/>
    <property type="match status" value="1"/>
</dbReference>
<dbReference type="GO" id="GO:0005737">
    <property type="term" value="C:cytoplasm"/>
    <property type="evidence" value="ECO:0007669"/>
    <property type="project" value="TreeGrafter"/>
</dbReference>
<dbReference type="EMBL" id="AMQN01032731">
    <property type="status" value="NOT_ANNOTATED_CDS"/>
    <property type="molecule type" value="Genomic_DNA"/>
</dbReference>
<dbReference type="SMART" id="SM00320">
    <property type="entry name" value="WD40"/>
    <property type="match status" value="2"/>
</dbReference>
<evidence type="ECO:0000256" key="3">
    <source>
        <dbReference type="PROSITE-ProRule" id="PRU00221"/>
    </source>
</evidence>
<gene>
    <name evidence="4" type="ORF">CAPTEDRAFT_120733</name>
</gene>
<dbReference type="OrthoDB" id="338622at2759"/>
<dbReference type="Gene3D" id="2.130.10.10">
    <property type="entry name" value="YVTN repeat-like/Quinoprotein amine dehydrogenase"/>
    <property type="match status" value="1"/>
</dbReference>
<dbReference type="InterPro" id="IPR019775">
    <property type="entry name" value="WD40_repeat_CS"/>
</dbReference>
<proteinExistence type="predicted"/>
<dbReference type="Proteomes" id="UP000014760">
    <property type="component" value="Unassembled WGS sequence"/>
</dbReference>
<dbReference type="EnsemblMetazoa" id="CapteT120733">
    <property type="protein sequence ID" value="CapteP120733"/>
    <property type="gene ID" value="CapteG120733"/>
</dbReference>
<accession>R7T6Z3</accession>
<sequence>MTASNLVVPIVVWGRTAPTHCVASILMTSDMKKVVTGCNDGQICVWDILDNWQVHPQNMLFGHSTAVNCLAMGSHHPDHSHLISSSDNGEMCLWDLQDGRCIENVKTSNVHTSIQVFIISINGPWISLITSPCSRINCCRAEMCA</sequence>
<name>R7T6Z3_CAPTE</name>
<dbReference type="PROSITE" id="PS00678">
    <property type="entry name" value="WD_REPEATS_1"/>
    <property type="match status" value="2"/>
</dbReference>
<evidence type="ECO:0000256" key="1">
    <source>
        <dbReference type="ARBA" id="ARBA00022574"/>
    </source>
</evidence>
<dbReference type="STRING" id="283909.R7T6Z3"/>